<dbReference type="GeneID" id="77923859"/>
<reference evidence="1" key="1">
    <citation type="submission" date="2021-07" db="EMBL/GenBank/DDBJ databases">
        <authorList>
            <person name="Wang J."/>
            <person name="Yang M."/>
        </authorList>
    </citation>
    <scope>NUCLEOTIDE SEQUENCE</scope>
</reference>
<keyword evidence="2" id="KW-1185">Reference proteome</keyword>
<name>A0AAE8BPR9_9CAUD</name>
<sequence>MNLIGPYFRHGETSPCIGELGARKLIRGTWVTGTHAGLTEQEYEDNAYSILTSTDRVEVILVDDFKPVGAVAYSSVLDIHYGKVAAPITVTLLPEYIGNREAARLVSLAIKEAVKALGCIKYYTVQHIKPGVAVHRLKEVNHG</sequence>
<protein>
    <submittedName>
        <fullName evidence="1">N-acyltransferase superfamily protein</fullName>
    </submittedName>
</protein>
<dbReference type="Proteomes" id="UP000828797">
    <property type="component" value="Segment"/>
</dbReference>
<dbReference type="KEGG" id="vg:77923859"/>
<dbReference type="RefSeq" id="YP_010648420.1">
    <property type="nucleotide sequence ID" value="NC_070758.1"/>
</dbReference>
<accession>A0AAE8BPR9</accession>
<organism evidence="1 2">
    <name type="scientific">Vibrio phage vB_VpaP_G1</name>
    <dbReference type="NCBI Taxonomy" id="2862773"/>
    <lineage>
        <taxon>Viruses</taxon>
        <taxon>Duplodnaviria</taxon>
        <taxon>Heunggongvirae</taxon>
        <taxon>Uroviricota</taxon>
        <taxon>Caudoviricetes</taxon>
        <taxon>Autographivirales</taxon>
        <taxon>Youngvirus</taxon>
        <taxon>Youngvirus G1</taxon>
    </lineage>
</organism>
<evidence type="ECO:0000313" key="2">
    <source>
        <dbReference type="Proteomes" id="UP000828797"/>
    </source>
</evidence>
<proteinExistence type="predicted"/>
<evidence type="ECO:0000313" key="1">
    <source>
        <dbReference type="EMBL" id="QYW05832.1"/>
    </source>
</evidence>
<dbReference type="EMBL" id="MZ592920">
    <property type="protein sequence ID" value="QYW05832.1"/>
    <property type="molecule type" value="Genomic_DNA"/>
</dbReference>